<dbReference type="PANTHER" id="PTHR30329:SF21">
    <property type="entry name" value="LIPOPROTEIN YIAD-RELATED"/>
    <property type="match status" value="1"/>
</dbReference>
<keyword evidence="9" id="KW-1185">Reference proteome</keyword>
<dbReference type="InterPro" id="IPR050330">
    <property type="entry name" value="Bact_OuterMem_StrucFunc"/>
</dbReference>
<evidence type="ECO:0000256" key="4">
    <source>
        <dbReference type="PROSITE-ProRule" id="PRU00473"/>
    </source>
</evidence>
<protein>
    <submittedName>
        <fullName evidence="8">OmpA family protein</fullName>
    </submittedName>
</protein>
<feature type="transmembrane region" description="Helical" evidence="6">
    <location>
        <begin position="20"/>
        <end position="43"/>
    </location>
</feature>
<evidence type="ECO:0000256" key="1">
    <source>
        <dbReference type="ARBA" id="ARBA00004442"/>
    </source>
</evidence>
<dbReference type="CDD" id="cd07185">
    <property type="entry name" value="OmpA_C-like"/>
    <property type="match status" value="1"/>
</dbReference>
<gene>
    <name evidence="8" type="ORF">GCM10023209_28940</name>
</gene>
<organism evidence="8 9">
    <name type="scientific">[Roseibacterium] beibuensis</name>
    <dbReference type="NCBI Taxonomy" id="1193142"/>
    <lineage>
        <taxon>Bacteria</taxon>
        <taxon>Pseudomonadati</taxon>
        <taxon>Pseudomonadota</taxon>
        <taxon>Alphaproteobacteria</taxon>
        <taxon>Rhodobacterales</taxon>
        <taxon>Roseobacteraceae</taxon>
        <taxon>Roseicyclus</taxon>
    </lineage>
</organism>
<evidence type="ECO:0000313" key="8">
    <source>
        <dbReference type="EMBL" id="GAA5078046.1"/>
    </source>
</evidence>
<keyword evidence="3" id="KW-0998">Cell outer membrane</keyword>
<name>A0ABP9LK25_9RHOB</name>
<evidence type="ECO:0000256" key="2">
    <source>
        <dbReference type="ARBA" id="ARBA00023136"/>
    </source>
</evidence>
<feature type="domain" description="OmpA-like" evidence="7">
    <location>
        <begin position="498"/>
        <end position="615"/>
    </location>
</feature>
<accession>A0ABP9LK25</accession>
<proteinExistence type="predicted"/>
<keyword evidence="2 4" id="KW-0472">Membrane</keyword>
<keyword evidence="6" id="KW-1133">Transmembrane helix</keyword>
<dbReference type="PANTHER" id="PTHR30329">
    <property type="entry name" value="STATOR ELEMENT OF FLAGELLAR MOTOR COMPLEX"/>
    <property type="match status" value="1"/>
</dbReference>
<evidence type="ECO:0000313" key="9">
    <source>
        <dbReference type="Proteomes" id="UP001499910"/>
    </source>
</evidence>
<dbReference type="Gene3D" id="3.40.1520.20">
    <property type="match status" value="3"/>
</dbReference>
<dbReference type="InterPro" id="IPR006664">
    <property type="entry name" value="OMP_bac"/>
</dbReference>
<comment type="caution">
    <text evidence="8">The sequence shown here is derived from an EMBL/GenBank/DDBJ whole genome shotgun (WGS) entry which is preliminary data.</text>
</comment>
<dbReference type="InterPro" id="IPR006665">
    <property type="entry name" value="OmpA-like"/>
</dbReference>
<dbReference type="PRINTS" id="PR01021">
    <property type="entry name" value="OMPADOMAIN"/>
</dbReference>
<feature type="region of interest" description="Disordered" evidence="5">
    <location>
        <begin position="612"/>
        <end position="661"/>
    </location>
</feature>
<dbReference type="EMBL" id="BAABHW010000004">
    <property type="protein sequence ID" value="GAA5078046.1"/>
    <property type="molecule type" value="Genomic_DNA"/>
</dbReference>
<dbReference type="InterPro" id="IPR036737">
    <property type="entry name" value="OmpA-like_sf"/>
</dbReference>
<dbReference type="Pfam" id="PF00691">
    <property type="entry name" value="OmpA"/>
    <property type="match status" value="1"/>
</dbReference>
<evidence type="ECO:0000256" key="6">
    <source>
        <dbReference type="SAM" id="Phobius"/>
    </source>
</evidence>
<feature type="compositionally biased region" description="Acidic residues" evidence="5">
    <location>
        <begin position="617"/>
        <end position="638"/>
    </location>
</feature>
<evidence type="ECO:0000256" key="5">
    <source>
        <dbReference type="SAM" id="MobiDB-lite"/>
    </source>
</evidence>
<comment type="subcellular location">
    <subcellularLocation>
        <location evidence="1">Cell outer membrane</location>
    </subcellularLocation>
</comment>
<evidence type="ECO:0000256" key="3">
    <source>
        <dbReference type="ARBA" id="ARBA00023237"/>
    </source>
</evidence>
<reference evidence="9" key="1">
    <citation type="journal article" date="2019" name="Int. J. Syst. Evol. Microbiol.">
        <title>The Global Catalogue of Microorganisms (GCM) 10K type strain sequencing project: providing services to taxonomists for standard genome sequencing and annotation.</title>
        <authorList>
            <consortium name="The Broad Institute Genomics Platform"/>
            <consortium name="The Broad Institute Genome Sequencing Center for Infectious Disease"/>
            <person name="Wu L."/>
            <person name="Ma J."/>
        </authorList>
    </citation>
    <scope>NUCLEOTIDE SEQUENCE [LARGE SCALE GENOMIC DNA]</scope>
    <source>
        <strain evidence="9">JCM 18015</strain>
    </source>
</reference>
<dbReference type="PROSITE" id="PS51123">
    <property type="entry name" value="OMPA_2"/>
    <property type="match status" value="1"/>
</dbReference>
<dbReference type="Proteomes" id="UP001499910">
    <property type="component" value="Unassembled WGS sequence"/>
</dbReference>
<dbReference type="SUPFAM" id="SSF103088">
    <property type="entry name" value="OmpA-like"/>
    <property type="match status" value="1"/>
</dbReference>
<sequence length="661" mass="70121">MHPLTDTDDTPPMNRTPHLVTAAAFAAAGVLSIGTAILAAITIENRSVDAVEQALEQEGLGWAEVSADGLQLFLDGTAPDEASAFRALSRASAIVDADRIVNHLEIAVADTTTAPRFSLDMLRNGDGIQLIGLVPLTTGRDTVVESISGVTEGVEVMDMVETADYPAPATWQAAMDYGLQALRELPRSKVTVFADRVEIEAVSESAEQRAEFIETLEAARPDGVEVVLDISAPRPVLTPFALRLVRDEDGTRMETCSADTPEAAERIIAAAQAAGVEGEIDCTVGLGVPTPRWAAAVEQAIGTLAQLETGTLTFSDADVTLTGSEGMSQDRFDQLVGELDAELPAVFSLTGILPETQSPTSAGLSRFVAQLDPDTGVSLRGRLPQGAVGRSVQAFAVATFGRDRTDMATRAVSDLPEGWSVRTMAGLRALSALHEGQLILEADTLNLSGTTGDPDLASVLARQLADELGPAADFQLDVRYDEALDPIASLPTAEECVAQIQAVQEETKIVFDPGSVEINEAAGEILDRIAEILPNCMHVRMEIGGHTDSQGREEMNLNLSQSRADAVLNGLLARGVLVSNLTAQGYGESQPIASNETEEGRELNRRIEFRLLAAGAEDADGEEAGDGEDAPEASEEYEFEIRPQPRPDSITEAAEAAEEEE</sequence>
<dbReference type="Gene3D" id="3.30.1330.60">
    <property type="entry name" value="OmpA-like domain"/>
    <property type="match status" value="1"/>
</dbReference>
<keyword evidence="6" id="KW-0812">Transmembrane</keyword>
<evidence type="ECO:0000259" key="7">
    <source>
        <dbReference type="PROSITE" id="PS51123"/>
    </source>
</evidence>